<reference evidence="2 3" key="1">
    <citation type="submission" date="2019-03" db="EMBL/GenBank/DDBJ databases">
        <title>The genome sequence of a newly discovered highly antifungal drug resistant Aspergillus species, Aspergillus tanneri NIH 1004.</title>
        <authorList>
            <person name="Mounaud S."/>
            <person name="Singh I."/>
            <person name="Joardar V."/>
            <person name="Pakala S."/>
            <person name="Pakala S."/>
            <person name="Venepally P."/>
            <person name="Hoover J."/>
            <person name="Nierman W."/>
            <person name="Chung J."/>
            <person name="Losada L."/>
        </authorList>
    </citation>
    <scope>NUCLEOTIDE SEQUENCE [LARGE SCALE GENOMIC DNA]</scope>
    <source>
        <strain evidence="2 3">NIH1004</strain>
    </source>
</reference>
<evidence type="ECO:0008006" key="5">
    <source>
        <dbReference type="Google" id="ProtNLM"/>
    </source>
</evidence>
<accession>A0A4V6RQM2</accession>
<dbReference type="EMBL" id="SOSA01001059">
    <property type="protein sequence ID" value="THC87744.1"/>
    <property type="molecule type" value="Genomic_DNA"/>
</dbReference>
<name>A0A4V6RQM2_9EURO</name>
<evidence type="ECO:0000313" key="4">
    <source>
        <dbReference type="Proteomes" id="UP000324241"/>
    </source>
</evidence>
<organism evidence="2 3">
    <name type="scientific">Aspergillus tanneri</name>
    <dbReference type="NCBI Taxonomy" id="1220188"/>
    <lineage>
        <taxon>Eukaryota</taxon>
        <taxon>Fungi</taxon>
        <taxon>Dikarya</taxon>
        <taxon>Ascomycota</taxon>
        <taxon>Pezizomycotina</taxon>
        <taxon>Eurotiomycetes</taxon>
        <taxon>Eurotiomycetidae</taxon>
        <taxon>Eurotiales</taxon>
        <taxon>Aspergillaceae</taxon>
        <taxon>Aspergillus</taxon>
        <taxon>Aspergillus subgen. Circumdati</taxon>
    </lineage>
</organism>
<reference evidence="1 4" key="2">
    <citation type="submission" date="2019-08" db="EMBL/GenBank/DDBJ databases">
        <title>The genome sequence of a newly discovered highly antifungal drug resistant Aspergillus species, Aspergillus tanneri NIH 1004.</title>
        <authorList>
            <person name="Mounaud S."/>
            <person name="Singh I."/>
            <person name="Joardar V."/>
            <person name="Pakala S."/>
            <person name="Pakala S."/>
            <person name="Venepally P."/>
            <person name="Chung J.K."/>
            <person name="Losada L."/>
            <person name="Nierman W.C."/>
        </authorList>
    </citation>
    <scope>NUCLEOTIDE SEQUENCE [LARGE SCALE GENOMIC DNA]</scope>
    <source>
        <strain evidence="1 4">NIH1004</strain>
    </source>
</reference>
<gene>
    <name evidence="1" type="ORF">ATNIH1004_003597</name>
    <name evidence="2" type="ORF">EYZ11_012812</name>
</gene>
<protein>
    <recommendedName>
        <fullName evidence="5">F-box domain-containing protein</fullName>
    </recommendedName>
</protein>
<keyword evidence="3" id="KW-1185">Reference proteome</keyword>
<sequence length="126" mass="14109">MDTPAGWLPVELVHEILLELDPVSLGKLHRVNARDICASCKLQSAPHISLFDSYLQSYATPGAGHVLILALLFTFQQYPAHAVAVVVSEPQHQLASLVVRFHMDLSEEDIRSLPNMRIHRLRHEGN</sequence>
<dbReference type="AlphaFoldDB" id="A0A4V6RQM2"/>
<dbReference type="EMBL" id="QUQM01000001">
    <property type="protein sequence ID" value="KAA8650907.1"/>
    <property type="molecule type" value="Genomic_DNA"/>
</dbReference>
<evidence type="ECO:0000313" key="3">
    <source>
        <dbReference type="Proteomes" id="UP000308092"/>
    </source>
</evidence>
<evidence type="ECO:0000313" key="1">
    <source>
        <dbReference type="EMBL" id="KAA8650907.1"/>
    </source>
</evidence>
<proteinExistence type="predicted"/>
<dbReference type="Proteomes" id="UP000308092">
    <property type="component" value="Unassembled WGS sequence"/>
</dbReference>
<dbReference type="VEuPathDB" id="FungiDB:EYZ11_012812"/>
<evidence type="ECO:0000313" key="2">
    <source>
        <dbReference type="EMBL" id="THC87744.1"/>
    </source>
</evidence>
<dbReference type="GeneID" id="54326299"/>
<dbReference type="Proteomes" id="UP000324241">
    <property type="component" value="Unassembled WGS sequence"/>
</dbReference>
<dbReference type="RefSeq" id="XP_033430268.1">
    <property type="nucleotide sequence ID" value="XM_033568273.1"/>
</dbReference>
<comment type="caution">
    <text evidence="2">The sequence shown here is derived from an EMBL/GenBank/DDBJ whole genome shotgun (WGS) entry which is preliminary data.</text>
</comment>